<feature type="transmembrane region" description="Helical" evidence="1">
    <location>
        <begin position="25"/>
        <end position="53"/>
    </location>
</feature>
<sequence length="78" mass="8759">MPSQPRFNTRPMGSEWEVLITKLDIFTFCTLFIILSGICVCGMPQGCIVLWVFTAKSLLPFFVSKSVRSVFSLDSLHA</sequence>
<accession>A0A9D4NM17</accession>
<proteinExistence type="predicted"/>
<evidence type="ECO:0000313" key="3">
    <source>
        <dbReference type="Proteomes" id="UP000828390"/>
    </source>
</evidence>
<keyword evidence="1" id="KW-0812">Transmembrane</keyword>
<protein>
    <submittedName>
        <fullName evidence="2">Uncharacterized protein</fullName>
    </submittedName>
</protein>
<evidence type="ECO:0000256" key="1">
    <source>
        <dbReference type="SAM" id="Phobius"/>
    </source>
</evidence>
<dbReference type="AlphaFoldDB" id="A0A9D4NM17"/>
<organism evidence="2 3">
    <name type="scientific">Dreissena polymorpha</name>
    <name type="common">Zebra mussel</name>
    <name type="synonym">Mytilus polymorpha</name>
    <dbReference type="NCBI Taxonomy" id="45954"/>
    <lineage>
        <taxon>Eukaryota</taxon>
        <taxon>Metazoa</taxon>
        <taxon>Spiralia</taxon>
        <taxon>Lophotrochozoa</taxon>
        <taxon>Mollusca</taxon>
        <taxon>Bivalvia</taxon>
        <taxon>Autobranchia</taxon>
        <taxon>Heteroconchia</taxon>
        <taxon>Euheterodonta</taxon>
        <taxon>Imparidentia</taxon>
        <taxon>Neoheterodontei</taxon>
        <taxon>Myida</taxon>
        <taxon>Dreissenoidea</taxon>
        <taxon>Dreissenidae</taxon>
        <taxon>Dreissena</taxon>
    </lineage>
</organism>
<reference evidence="2" key="2">
    <citation type="submission" date="2020-11" db="EMBL/GenBank/DDBJ databases">
        <authorList>
            <person name="McCartney M.A."/>
            <person name="Auch B."/>
            <person name="Kono T."/>
            <person name="Mallez S."/>
            <person name="Becker A."/>
            <person name="Gohl D.M."/>
            <person name="Silverstein K.A.T."/>
            <person name="Koren S."/>
            <person name="Bechman K.B."/>
            <person name="Herman A."/>
            <person name="Abrahante J.E."/>
            <person name="Garbe J."/>
        </authorList>
    </citation>
    <scope>NUCLEOTIDE SEQUENCE</scope>
    <source>
        <strain evidence="2">Duluth1</strain>
        <tissue evidence="2">Whole animal</tissue>
    </source>
</reference>
<gene>
    <name evidence="2" type="ORF">DPMN_020069</name>
</gene>
<keyword evidence="1" id="KW-1133">Transmembrane helix</keyword>
<comment type="caution">
    <text evidence="2">The sequence shown here is derived from an EMBL/GenBank/DDBJ whole genome shotgun (WGS) entry which is preliminary data.</text>
</comment>
<keyword evidence="1" id="KW-0472">Membrane</keyword>
<reference evidence="2" key="1">
    <citation type="journal article" date="2019" name="bioRxiv">
        <title>The Genome of the Zebra Mussel, Dreissena polymorpha: A Resource for Invasive Species Research.</title>
        <authorList>
            <person name="McCartney M.A."/>
            <person name="Auch B."/>
            <person name="Kono T."/>
            <person name="Mallez S."/>
            <person name="Zhang Y."/>
            <person name="Obille A."/>
            <person name="Becker A."/>
            <person name="Abrahante J.E."/>
            <person name="Garbe J."/>
            <person name="Badalamenti J.P."/>
            <person name="Herman A."/>
            <person name="Mangelson H."/>
            <person name="Liachko I."/>
            <person name="Sullivan S."/>
            <person name="Sone E.D."/>
            <person name="Koren S."/>
            <person name="Silverstein K.A.T."/>
            <person name="Beckman K.B."/>
            <person name="Gohl D.M."/>
        </authorList>
    </citation>
    <scope>NUCLEOTIDE SEQUENCE</scope>
    <source>
        <strain evidence="2">Duluth1</strain>
        <tissue evidence="2">Whole animal</tissue>
    </source>
</reference>
<name>A0A9D4NM17_DREPO</name>
<dbReference type="Proteomes" id="UP000828390">
    <property type="component" value="Unassembled WGS sequence"/>
</dbReference>
<keyword evidence="3" id="KW-1185">Reference proteome</keyword>
<dbReference type="EMBL" id="JAIWYP010000001">
    <property type="protein sequence ID" value="KAH3895902.1"/>
    <property type="molecule type" value="Genomic_DNA"/>
</dbReference>
<evidence type="ECO:0000313" key="2">
    <source>
        <dbReference type="EMBL" id="KAH3895902.1"/>
    </source>
</evidence>